<organism evidence="1 2">
    <name type="scientific">Penicillium fimorum</name>
    <dbReference type="NCBI Taxonomy" id="1882269"/>
    <lineage>
        <taxon>Eukaryota</taxon>
        <taxon>Fungi</taxon>
        <taxon>Dikarya</taxon>
        <taxon>Ascomycota</taxon>
        <taxon>Pezizomycotina</taxon>
        <taxon>Eurotiomycetes</taxon>
        <taxon>Eurotiomycetidae</taxon>
        <taxon>Eurotiales</taxon>
        <taxon>Aspergillaceae</taxon>
        <taxon>Penicillium</taxon>
    </lineage>
</organism>
<name>A0A9W9Y2J0_9EURO</name>
<protein>
    <submittedName>
        <fullName evidence="1">Uncharacterized protein</fullName>
    </submittedName>
</protein>
<gene>
    <name evidence="1" type="ORF">N7463_004198</name>
</gene>
<keyword evidence="2" id="KW-1185">Reference proteome</keyword>
<reference evidence="1" key="2">
    <citation type="journal article" date="2023" name="IMA Fungus">
        <title>Comparative genomic study of the Penicillium genus elucidates a diverse pangenome and 15 lateral gene transfer events.</title>
        <authorList>
            <person name="Petersen C."/>
            <person name="Sorensen T."/>
            <person name="Nielsen M.R."/>
            <person name="Sondergaard T.E."/>
            <person name="Sorensen J.L."/>
            <person name="Fitzpatrick D.A."/>
            <person name="Frisvad J.C."/>
            <person name="Nielsen K.L."/>
        </authorList>
    </citation>
    <scope>NUCLEOTIDE SEQUENCE</scope>
    <source>
        <strain evidence="1">IBT 29495</strain>
    </source>
</reference>
<evidence type="ECO:0000313" key="1">
    <source>
        <dbReference type="EMBL" id="KAJ5514646.1"/>
    </source>
</evidence>
<accession>A0A9W9Y2J0</accession>
<evidence type="ECO:0000313" key="2">
    <source>
        <dbReference type="Proteomes" id="UP001149954"/>
    </source>
</evidence>
<dbReference type="Proteomes" id="UP001149954">
    <property type="component" value="Unassembled WGS sequence"/>
</dbReference>
<reference evidence="1" key="1">
    <citation type="submission" date="2022-12" db="EMBL/GenBank/DDBJ databases">
        <authorList>
            <person name="Petersen C."/>
        </authorList>
    </citation>
    <scope>NUCLEOTIDE SEQUENCE</scope>
    <source>
        <strain evidence="1">IBT 29495</strain>
    </source>
</reference>
<sequence>MKLQPSMARFPPMPTRLQHSAIFGTGTIPYARPSR</sequence>
<dbReference type="EMBL" id="JAPWDS010000002">
    <property type="protein sequence ID" value="KAJ5514646.1"/>
    <property type="molecule type" value="Genomic_DNA"/>
</dbReference>
<proteinExistence type="predicted"/>
<dbReference type="AlphaFoldDB" id="A0A9W9Y2J0"/>
<comment type="caution">
    <text evidence="1">The sequence shown here is derived from an EMBL/GenBank/DDBJ whole genome shotgun (WGS) entry which is preliminary data.</text>
</comment>